<dbReference type="PANTHER" id="PTHR11961">
    <property type="entry name" value="CYTOCHROME C"/>
    <property type="match status" value="1"/>
</dbReference>
<reference evidence="13" key="1">
    <citation type="journal article" date="2014" name="PLoS ONE">
        <title>Transcriptome-Based Identification of ABC Transporters in the Western Tarnished Plant Bug Lygus hesperus.</title>
        <authorList>
            <person name="Hull J.J."/>
            <person name="Chaney K."/>
            <person name="Geib S.M."/>
            <person name="Fabrick J.A."/>
            <person name="Brent C.S."/>
            <person name="Walsh D."/>
            <person name="Lavine L.C."/>
        </authorList>
    </citation>
    <scope>NUCLEOTIDE SEQUENCE</scope>
</reference>
<keyword evidence="6 9" id="KW-0479">Metal-binding</keyword>
<dbReference type="SUPFAM" id="SSF46626">
    <property type="entry name" value="Cytochrome c"/>
    <property type="match status" value="1"/>
</dbReference>
<proteinExistence type="inferred from homology"/>
<dbReference type="Pfam" id="PF00034">
    <property type="entry name" value="Cytochrom_C"/>
    <property type="match status" value="1"/>
</dbReference>
<evidence type="ECO:0000256" key="3">
    <source>
        <dbReference type="ARBA" id="ARBA00006488"/>
    </source>
</evidence>
<dbReference type="GO" id="GO:0005758">
    <property type="term" value="C:mitochondrial intermembrane space"/>
    <property type="evidence" value="ECO:0007669"/>
    <property type="project" value="UniProtKB-SubCell"/>
</dbReference>
<organism evidence="13">
    <name type="scientific">Lygus hesperus</name>
    <name type="common">Western plant bug</name>
    <dbReference type="NCBI Taxonomy" id="30085"/>
    <lineage>
        <taxon>Eukaryota</taxon>
        <taxon>Metazoa</taxon>
        <taxon>Ecdysozoa</taxon>
        <taxon>Arthropoda</taxon>
        <taxon>Hexapoda</taxon>
        <taxon>Insecta</taxon>
        <taxon>Pterygota</taxon>
        <taxon>Neoptera</taxon>
        <taxon>Paraneoptera</taxon>
        <taxon>Hemiptera</taxon>
        <taxon>Heteroptera</taxon>
        <taxon>Panheteroptera</taxon>
        <taxon>Cimicomorpha</taxon>
        <taxon>Miridae</taxon>
        <taxon>Mirini</taxon>
        <taxon>Lygus</taxon>
    </lineage>
</organism>
<dbReference type="EMBL" id="GDHC01011686">
    <property type="protein sequence ID" value="JAQ06943.1"/>
    <property type="molecule type" value="Transcribed_RNA"/>
</dbReference>
<gene>
    <name evidence="13" type="primary">cyc-2.1</name>
    <name evidence="16" type="synonym">cyc-2.1_0</name>
    <name evidence="14" type="synonym">cyc-2.1_1</name>
    <name evidence="15" type="synonym">cyc-2.1_2</name>
    <name evidence="13" type="ORF">CM83_11874</name>
    <name evidence="16" type="ORF">g.21676</name>
    <name evidence="15" type="ORF">g.21682</name>
    <name evidence="14" type="ORF">g.21688</name>
</gene>
<dbReference type="EMBL" id="GBHO01020567">
    <property type="protein sequence ID" value="JAG23037.1"/>
    <property type="molecule type" value="Transcribed_RNA"/>
</dbReference>
<evidence type="ECO:0000313" key="15">
    <source>
        <dbReference type="EMBL" id="JAQ11861.1"/>
    </source>
</evidence>
<dbReference type="PRINTS" id="PR00604">
    <property type="entry name" value="CYTCHRMECIAB"/>
</dbReference>
<reference evidence="13" key="2">
    <citation type="submission" date="2014-07" db="EMBL/GenBank/DDBJ databases">
        <authorList>
            <person name="Hull J."/>
        </authorList>
    </citation>
    <scope>NUCLEOTIDE SEQUENCE</scope>
</reference>
<evidence type="ECO:0000256" key="11">
    <source>
        <dbReference type="RuleBase" id="RU004427"/>
    </source>
</evidence>
<keyword evidence="11" id="KW-0496">Mitochondrion</keyword>
<evidence type="ECO:0000313" key="14">
    <source>
        <dbReference type="EMBL" id="JAQ06943.1"/>
    </source>
</evidence>
<keyword evidence="8 9" id="KW-0408">Iron</keyword>
<comment type="subcellular location">
    <subcellularLocation>
        <location evidence="2">Mitochondrion intermembrane space</location>
    </subcellularLocation>
</comment>
<evidence type="ECO:0000256" key="1">
    <source>
        <dbReference type="ARBA" id="ARBA00002555"/>
    </source>
</evidence>
<dbReference type="FunFam" id="1.10.760.10:FF:000001">
    <property type="entry name" value="Cytochrome c iso-1"/>
    <property type="match status" value="1"/>
</dbReference>
<protein>
    <submittedName>
        <fullName evidence="13">Cytochrome c 2.1</fullName>
    </submittedName>
</protein>
<dbReference type="GO" id="GO:0046872">
    <property type="term" value="F:metal ion binding"/>
    <property type="evidence" value="ECO:0007669"/>
    <property type="project" value="UniProtKB-KW"/>
</dbReference>
<keyword evidence="4 11" id="KW-0813">Transport</keyword>
<evidence type="ECO:0000259" key="12">
    <source>
        <dbReference type="PROSITE" id="PS51007"/>
    </source>
</evidence>
<dbReference type="Gene3D" id="1.10.760.10">
    <property type="entry name" value="Cytochrome c-like domain"/>
    <property type="match status" value="1"/>
</dbReference>
<evidence type="ECO:0000256" key="7">
    <source>
        <dbReference type="ARBA" id="ARBA00022982"/>
    </source>
</evidence>
<name>A0A0A9XQN0_LYGHE</name>
<comment type="function">
    <text evidence="1 11">Electron carrier protein. The oxidized form of the cytochrome c heme group can accept an electron from the heme group of the cytochrome c1 subunit of cytochrome reductase. Cytochrome c then transfers this electron to the cytochrome oxidase complex, the final protein carrier in the mitochondrial electron-transport chain.</text>
</comment>
<dbReference type="AlphaFoldDB" id="A0A0A9XQN0"/>
<dbReference type="EMBL" id="GDHC01006768">
    <property type="protein sequence ID" value="JAQ11861.1"/>
    <property type="molecule type" value="Transcribed_RNA"/>
</dbReference>
<dbReference type="GO" id="GO:0009055">
    <property type="term" value="F:electron transfer activity"/>
    <property type="evidence" value="ECO:0007669"/>
    <property type="project" value="InterPro"/>
</dbReference>
<dbReference type="EMBL" id="GDHC01005405">
    <property type="protein sequence ID" value="JAQ13224.1"/>
    <property type="molecule type" value="Transcribed_RNA"/>
</dbReference>
<dbReference type="InterPro" id="IPR002327">
    <property type="entry name" value="Cyt_c_1A/1B"/>
</dbReference>
<evidence type="ECO:0000256" key="6">
    <source>
        <dbReference type="ARBA" id="ARBA00022723"/>
    </source>
</evidence>
<evidence type="ECO:0000313" key="16">
    <source>
        <dbReference type="EMBL" id="JAQ13224.1"/>
    </source>
</evidence>
<sequence length="108" mass="11574">MSIPEGDVKKGAALFKKLCLQCHSAQSSDGQGKQGPNLGGVIGRTAGTSAGYSYTAANANSGVVWTEENLFKYLENPKKFIPGTKMVFAGMKKARDRENLIAYLKSTK</sequence>
<dbReference type="GO" id="GO:0020037">
    <property type="term" value="F:heme binding"/>
    <property type="evidence" value="ECO:0007669"/>
    <property type="project" value="InterPro"/>
</dbReference>
<accession>A0A0A9XQN0</accession>
<keyword evidence="5 9" id="KW-0349">Heme</keyword>
<evidence type="ECO:0000313" key="13">
    <source>
        <dbReference type="EMBL" id="JAG23037.1"/>
    </source>
</evidence>
<evidence type="ECO:0000256" key="5">
    <source>
        <dbReference type="ARBA" id="ARBA00022617"/>
    </source>
</evidence>
<evidence type="ECO:0000256" key="9">
    <source>
        <dbReference type="PROSITE-ProRule" id="PRU00433"/>
    </source>
</evidence>
<feature type="domain" description="Cytochrome c" evidence="12">
    <location>
        <begin position="6"/>
        <end position="108"/>
    </location>
</feature>
<dbReference type="PROSITE" id="PS51007">
    <property type="entry name" value="CYTC"/>
    <property type="match status" value="1"/>
</dbReference>
<reference evidence="14" key="3">
    <citation type="journal article" date="2016" name="Gigascience">
        <title>De novo construction of an expanded transcriptome assembly for the western tarnished plant bug, Lygus hesperus.</title>
        <authorList>
            <person name="Tassone E.E."/>
            <person name="Geib S.M."/>
            <person name="Hall B."/>
            <person name="Fabrick J.A."/>
            <person name="Brent C.S."/>
            <person name="Hull J.J."/>
        </authorList>
    </citation>
    <scope>NUCLEOTIDE SEQUENCE</scope>
</reference>
<comment type="PTM">
    <text evidence="11">Binds 1 heme group per subunit.</text>
</comment>
<evidence type="ECO:0000256" key="8">
    <source>
        <dbReference type="ARBA" id="ARBA00023004"/>
    </source>
</evidence>
<dbReference type="InterPro" id="IPR009056">
    <property type="entry name" value="Cyt_c-like_dom"/>
</dbReference>
<evidence type="ECO:0000256" key="2">
    <source>
        <dbReference type="ARBA" id="ARBA00004569"/>
    </source>
</evidence>
<dbReference type="InterPro" id="IPR036909">
    <property type="entry name" value="Cyt_c-like_dom_sf"/>
</dbReference>
<evidence type="ECO:0000256" key="4">
    <source>
        <dbReference type="ARBA" id="ARBA00022448"/>
    </source>
</evidence>
<keyword evidence="11" id="KW-0679">Respiratory chain</keyword>
<evidence type="ECO:0000256" key="10">
    <source>
        <dbReference type="RuleBase" id="RU004426"/>
    </source>
</evidence>
<comment type="similarity">
    <text evidence="3 10">Belongs to the cytochrome c family.</text>
</comment>
<keyword evidence="7 11" id="KW-0249">Electron transport</keyword>